<protein>
    <submittedName>
        <fullName evidence="1">Uncharacterized protein</fullName>
    </submittedName>
</protein>
<gene>
    <name evidence="1" type="ORF">AGOR_G00062900</name>
</gene>
<sequence>MLSRSLKLKPTAARSCADLGIRKVIWIKRKAQRNQELEAQERRARGNHHGYGGAGALSTMTGLQWSPSQRKKDICTAERIKQISLHLALRHALANAILTLGNQQLQR</sequence>
<comment type="caution">
    <text evidence="1">The sequence shown here is derived from an EMBL/GenBank/DDBJ whole genome shotgun (WGS) entry which is preliminary data.</text>
</comment>
<accession>A0A8T3DUA5</accession>
<evidence type="ECO:0000313" key="1">
    <source>
        <dbReference type="EMBL" id="KAI1899546.1"/>
    </source>
</evidence>
<name>A0A8T3DUA5_9TELE</name>
<dbReference type="EMBL" id="JAERUA010000005">
    <property type="protein sequence ID" value="KAI1899546.1"/>
    <property type="molecule type" value="Genomic_DNA"/>
</dbReference>
<dbReference type="Proteomes" id="UP000829720">
    <property type="component" value="Unassembled WGS sequence"/>
</dbReference>
<proteinExistence type="predicted"/>
<dbReference type="AlphaFoldDB" id="A0A8T3DUA5"/>
<evidence type="ECO:0000313" key="2">
    <source>
        <dbReference type="Proteomes" id="UP000829720"/>
    </source>
</evidence>
<organism evidence="1 2">
    <name type="scientific">Albula goreensis</name>
    <dbReference type="NCBI Taxonomy" id="1534307"/>
    <lineage>
        <taxon>Eukaryota</taxon>
        <taxon>Metazoa</taxon>
        <taxon>Chordata</taxon>
        <taxon>Craniata</taxon>
        <taxon>Vertebrata</taxon>
        <taxon>Euteleostomi</taxon>
        <taxon>Actinopterygii</taxon>
        <taxon>Neopterygii</taxon>
        <taxon>Teleostei</taxon>
        <taxon>Albuliformes</taxon>
        <taxon>Albulidae</taxon>
        <taxon>Albula</taxon>
    </lineage>
</organism>
<reference evidence="1" key="1">
    <citation type="submission" date="2021-01" db="EMBL/GenBank/DDBJ databases">
        <authorList>
            <person name="Zahm M."/>
            <person name="Roques C."/>
            <person name="Cabau C."/>
            <person name="Klopp C."/>
            <person name="Donnadieu C."/>
            <person name="Jouanno E."/>
            <person name="Lampietro C."/>
            <person name="Louis A."/>
            <person name="Herpin A."/>
            <person name="Echchiki A."/>
            <person name="Berthelot C."/>
            <person name="Parey E."/>
            <person name="Roest-Crollius H."/>
            <person name="Braasch I."/>
            <person name="Postlethwait J."/>
            <person name="Bobe J."/>
            <person name="Montfort J."/>
            <person name="Bouchez O."/>
            <person name="Begum T."/>
            <person name="Mejri S."/>
            <person name="Adams A."/>
            <person name="Chen W.-J."/>
            <person name="Guiguen Y."/>
        </authorList>
    </citation>
    <scope>NUCLEOTIDE SEQUENCE</scope>
    <source>
        <tissue evidence="1">Blood</tissue>
    </source>
</reference>
<keyword evidence="2" id="KW-1185">Reference proteome</keyword>